<dbReference type="Gene3D" id="3.30.450.80">
    <property type="entry name" value="Transcription factor LuxR-like, autoinducer-binding domain"/>
    <property type="match status" value="1"/>
</dbReference>
<keyword evidence="2" id="KW-0238">DNA-binding</keyword>
<sequence length="118" mass="14232">MRDNDFFSWRRDMLHQFQSMATGEEVYNLLQRETEALEYDYYTLCVRHPVPFTRPRVTFQSTYPRAWMSHYQAENYFAIDPVLRPENFMRGHLPWNDSLFRDAPALWDGARAMVCKRG</sequence>
<dbReference type="Proteomes" id="UP000251088">
    <property type="component" value="Unassembled WGS sequence"/>
</dbReference>
<gene>
    <name evidence="5" type="primary">sdiA_2</name>
    <name evidence="5" type="ORF">NCTC9128_08032</name>
</gene>
<feature type="domain" description="Transcription factor LuxR-like autoinducer-binding" evidence="4">
    <location>
        <begin position="24"/>
        <end position="113"/>
    </location>
</feature>
<evidence type="ECO:0000256" key="2">
    <source>
        <dbReference type="ARBA" id="ARBA00023125"/>
    </source>
</evidence>
<dbReference type="EMBL" id="UAWN01000018">
    <property type="protein sequence ID" value="SQC42595.1"/>
    <property type="molecule type" value="Genomic_DNA"/>
</dbReference>
<evidence type="ECO:0000313" key="6">
    <source>
        <dbReference type="Proteomes" id="UP000251088"/>
    </source>
</evidence>
<evidence type="ECO:0000259" key="4">
    <source>
        <dbReference type="Pfam" id="PF03472"/>
    </source>
</evidence>
<evidence type="ECO:0000313" key="5">
    <source>
        <dbReference type="EMBL" id="SQC42595.1"/>
    </source>
</evidence>
<dbReference type="InterPro" id="IPR036693">
    <property type="entry name" value="TF_LuxR_autoind-bd_dom_sf"/>
</dbReference>
<evidence type="ECO:0000256" key="3">
    <source>
        <dbReference type="ARBA" id="ARBA00023163"/>
    </source>
</evidence>
<dbReference type="InterPro" id="IPR005143">
    <property type="entry name" value="TF_LuxR_autoind-bd_dom"/>
</dbReference>
<dbReference type="AlphaFoldDB" id="A0A2X3F9D5"/>
<dbReference type="SUPFAM" id="SSF75516">
    <property type="entry name" value="Pheromone-binding domain of LuxR-like quorum-sensing transcription factors"/>
    <property type="match status" value="1"/>
</dbReference>
<evidence type="ECO:0000256" key="1">
    <source>
        <dbReference type="ARBA" id="ARBA00023015"/>
    </source>
</evidence>
<accession>A0A2X3F9D5</accession>
<organism evidence="5 6">
    <name type="scientific">Klebsiella pneumoniae</name>
    <dbReference type="NCBI Taxonomy" id="573"/>
    <lineage>
        <taxon>Bacteria</taxon>
        <taxon>Pseudomonadati</taxon>
        <taxon>Pseudomonadota</taxon>
        <taxon>Gammaproteobacteria</taxon>
        <taxon>Enterobacterales</taxon>
        <taxon>Enterobacteriaceae</taxon>
        <taxon>Klebsiella/Raoultella group</taxon>
        <taxon>Klebsiella</taxon>
        <taxon>Klebsiella pneumoniae complex</taxon>
    </lineage>
</organism>
<keyword evidence="1" id="KW-0805">Transcription regulation</keyword>
<reference evidence="5 6" key="1">
    <citation type="submission" date="2018-06" db="EMBL/GenBank/DDBJ databases">
        <authorList>
            <consortium name="Pathogen Informatics"/>
            <person name="Doyle S."/>
        </authorList>
    </citation>
    <scope>NUCLEOTIDE SEQUENCE [LARGE SCALE GENOMIC DNA]</scope>
    <source>
        <strain evidence="5 6">NCTC9128</strain>
    </source>
</reference>
<name>A0A2X3F9D5_KLEPN</name>
<keyword evidence="3" id="KW-0804">Transcription</keyword>
<proteinExistence type="predicted"/>
<protein>
    <submittedName>
        <fullName evidence="5">Regulatory activator SdiA</fullName>
    </submittedName>
</protein>
<dbReference type="Pfam" id="PF03472">
    <property type="entry name" value="Autoind_bind"/>
    <property type="match status" value="1"/>
</dbReference>
<dbReference type="GO" id="GO:0003677">
    <property type="term" value="F:DNA binding"/>
    <property type="evidence" value="ECO:0007669"/>
    <property type="project" value="UniProtKB-KW"/>
</dbReference>